<accession>X1PML9</accession>
<comment type="caution">
    <text evidence="1">The sequence shown here is derived from an EMBL/GenBank/DDBJ whole genome shotgun (WGS) entry which is preliminary data.</text>
</comment>
<proteinExistence type="predicted"/>
<protein>
    <recommendedName>
        <fullName evidence="2">Right handed beta helix domain-containing protein</fullName>
    </recommendedName>
</protein>
<dbReference type="AlphaFoldDB" id="X1PML9"/>
<organism evidence="1">
    <name type="scientific">marine sediment metagenome</name>
    <dbReference type="NCBI Taxonomy" id="412755"/>
    <lineage>
        <taxon>unclassified sequences</taxon>
        <taxon>metagenomes</taxon>
        <taxon>ecological metagenomes</taxon>
    </lineage>
</organism>
<evidence type="ECO:0008006" key="2">
    <source>
        <dbReference type="Google" id="ProtNLM"/>
    </source>
</evidence>
<dbReference type="EMBL" id="BARV01016987">
    <property type="protein sequence ID" value="GAI32119.1"/>
    <property type="molecule type" value="Genomic_DNA"/>
</dbReference>
<name>X1PML9_9ZZZZ</name>
<sequence length="140" mass="14718">MGNTLYVHDCLFGHGWFGTPLAGFRNLGTINACNIKIERCKFLGDLAGCTGAITATAIDNALGGAGGYWDDCEFINNIFMGCAVGLDLFRARTCLILDNKFVFPDTALTGEAITINVGSVGCMIDGNRAVNGGDAVITNN</sequence>
<dbReference type="SUPFAM" id="SSF51126">
    <property type="entry name" value="Pectin lyase-like"/>
    <property type="match status" value="1"/>
</dbReference>
<feature type="non-terminal residue" evidence="1">
    <location>
        <position position="140"/>
    </location>
</feature>
<reference evidence="1" key="1">
    <citation type="journal article" date="2014" name="Front. Microbiol.">
        <title>High frequency of phylogenetically diverse reductive dehalogenase-homologous genes in deep subseafloor sedimentary metagenomes.</title>
        <authorList>
            <person name="Kawai M."/>
            <person name="Futagami T."/>
            <person name="Toyoda A."/>
            <person name="Takaki Y."/>
            <person name="Nishi S."/>
            <person name="Hori S."/>
            <person name="Arai W."/>
            <person name="Tsubouchi T."/>
            <person name="Morono Y."/>
            <person name="Uchiyama I."/>
            <person name="Ito T."/>
            <person name="Fujiyama A."/>
            <person name="Inagaki F."/>
            <person name="Takami H."/>
        </authorList>
    </citation>
    <scope>NUCLEOTIDE SEQUENCE</scope>
    <source>
        <strain evidence="1">Expedition CK06-06</strain>
    </source>
</reference>
<dbReference type="InterPro" id="IPR011050">
    <property type="entry name" value="Pectin_lyase_fold/virulence"/>
</dbReference>
<gene>
    <name evidence="1" type="ORF">S06H3_29033</name>
</gene>
<evidence type="ECO:0000313" key="1">
    <source>
        <dbReference type="EMBL" id="GAI32119.1"/>
    </source>
</evidence>